<evidence type="ECO:0000256" key="2">
    <source>
        <dbReference type="ARBA" id="ARBA00022448"/>
    </source>
</evidence>
<evidence type="ECO:0000256" key="5">
    <source>
        <dbReference type="ARBA" id="ARBA00022970"/>
    </source>
</evidence>
<evidence type="ECO:0000256" key="1">
    <source>
        <dbReference type="ARBA" id="ARBA00005417"/>
    </source>
</evidence>
<evidence type="ECO:0000259" key="6">
    <source>
        <dbReference type="PROSITE" id="PS50893"/>
    </source>
</evidence>
<evidence type="ECO:0000256" key="3">
    <source>
        <dbReference type="ARBA" id="ARBA00022741"/>
    </source>
</evidence>
<protein>
    <submittedName>
        <fullName evidence="7">ABC transporter ATP-binding protein</fullName>
    </submittedName>
</protein>
<organism evidence="7 8">
    <name type="scientific">Falsiroseomonas oleicola</name>
    <dbReference type="NCBI Taxonomy" id="2801474"/>
    <lineage>
        <taxon>Bacteria</taxon>
        <taxon>Pseudomonadati</taxon>
        <taxon>Pseudomonadota</taxon>
        <taxon>Alphaproteobacteria</taxon>
        <taxon>Acetobacterales</taxon>
        <taxon>Roseomonadaceae</taxon>
        <taxon>Falsiroseomonas</taxon>
    </lineage>
</organism>
<dbReference type="GO" id="GO:0005524">
    <property type="term" value="F:ATP binding"/>
    <property type="evidence" value="ECO:0007669"/>
    <property type="project" value="UniProtKB-KW"/>
</dbReference>
<keyword evidence="3" id="KW-0547">Nucleotide-binding</keyword>
<dbReference type="EMBL" id="JAERQM010000002">
    <property type="protein sequence ID" value="MBU8543794.1"/>
    <property type="molecule type" value="Genomic_DNA"/>
</dbReference>
<evidence type="ECO:0000313" key="8">
    <source>
        <dbReference type="Proteomes" id="UP000689967"/>
    </source>
</evidence>
<keyword evidence="2" id="KW-0813">Transport</keyword>
<keyword evidence="5" id="KW-0029">Amino-acid transport</keyword>
<evidence type="ECO:0000313" key="7">
    <source>
        <dbReference type="EMBL" id="MBU8543794.1"/>
    </source>
</evidence>
<feature type="domain" description="ABC transporter" evidence="6">
    <location>
        <begin position="6"/>
        <end position="240"/>
    </location>
</feature>
<accession>A0ABS6H5R0</accession>
<reference evidence="7 8" key="1">
    <citation type="submission" date="2021-01" db="EMBL/GenBank/DDBJ databases">
        <title>Roseomonas sp. nov, a bacterium isolated from an oil production mixture in Yumen Oilfield.</title>
        <authorList>
            <person name="Wu D."/>
        </authorList>
    </citation>
    <scope>NUCLEOTIDE SEQUENCE [LARGE SCALE GENOMIC DNA]</scope>
    <source>
        <strain evidence="7 8">ROY-5-3</strain>
    </source>
</reference>
<sequence>MAEPYLSIDSIDVFYGPVQALFGVTVTVGRGEVVAVLGGNASGKSTTVKAALGLVRPRGGRITLAGQRIDGLDPHQIIGRGVGSIPEGRRVFAEMSVEENLRLGAYARRGEPPASLQADLQEAFALFPRLAERRRQAAGTLSGGEQQMLAMARAWMRRPELLCIDEPSMGLSPLFVDHVYEVLARWKAAGLTILMVEQNANMALQLADRAYVLRNGAIVVQGAAAELAGDPELRKAYLGG</sequence>
<dbReference type="PROSITE" id="PS50893">
    <property type="entry name" value="ABC_TRANSPORTER_2"/>
    <property type="match status" value="1"/>
</dbReference>
<dbReference type="InterPro" id="IPR052156">
    <property type="entry name" value="BCAA_Transport_ATP-bd_LivF"/>
</dbReference>
<comment type="similarity">
    <text evidence="1">Belongs to the ABC transporter superfamily.</text>
</comment>
<dbReference type="Pfam" id="PF00005">
    <property type="entry name" value="ABC_tran"/>
    <property type="match status" value="1"/>
</dbReference>
<keyword evidence="8" id="KW-1185">Reference proteome</keyword>
<proteinExistence type="inferred from homology"/>
<dbReference type="PANTHER" id="PTHR43820">
    <property type="entry name" value="HIGH-AFFINITY BRANCHED-CHAIN AMINO ACID TRANSPORT ATP-BINDING PROTEIN LIVF"/>
    <property type="match status" value="1"/>
</dbReference>
<dbReference type="PANTHER" id="PTHR43820:SF4">
    <property type="entry name" value="HIGH-AFFINITY BRANCHED-CHAIN AMINO ACID TRANSPORT ATP-BINDING PROTEIN LIVF"/>
    <property type="match status" value="1"/>
</dbReference>
<dbReference type="RefSeq" id="WP_216874421.1">
    <property type="nucleotide sequence ID" value="NZ_JAERQM010000002.1"/>
</dbReference>
<dbReference type="InterPro" id="IPR017871">
    <property type="entry name" value="ABC_transporter-like_CS"/>
</dbReference>
<dbReference type="InterPro" id="IPR003593">
    <property type="entry name" value="AAA+_ATPase"/>
</dbReference>
<dbReference type="SMART" id="SM00382">
    <property type="entry name" value="AAA"/>
    <property type="match status" value="1"/>
</dbReference>
<dbReference type="Proteomes" id="UP000689967">
    <property type="component" value="Unassembled WGS sequence"/>
</dbReference>
<dbReference type="PROSITE" id="PS00211">
    <property type="entry name" value="ABC_TRANSPORTER_1"/>
    <property type="match status" value="1"/>
</dbReference>
<evidence type="ECO:0000256" key="4">
    <source>
        <dbReference type="ARBA" id="ARBA00022840"/>
    </source>
</evidence>
<name>A0ABS6H5R0_9PROT</name>
<comment type="caution">
    <text evidence="7">The sequence shown here is derived from an EMBL/GenBank/DDBJ whole genome shotgun (WGS) entry which is preliminary data.</text>
</comment>
<gene>
    <name evidence="7" type="ORF">JJQ90_08755</name>
</gene>
<keyword evidence="4 7" id="KW-0067">ATP-binding</keyword>
<dbReference type="InterPro" id="IPR003439">
    <property type="entry name" value="ABC_transporter-like_ATP-bd"/>
</dbReference>
<dbReference type="CDD" id="cd03224">
    <property type="entry name" value="ABC_TM1139_LivF_branched"/>
    <property type="match status" value="1"/>
</dbReference>